<evidence type="ECO:0000313" key="6">
    <source>
        <dbReference type="Proteomes" id="UP000076798"/>
    </source>
</evidence>
<dbReference type="GO" id="GO:0070319">
    <property type="term" value="C:Golgi to plasma membrane transport vesicle"/>
    <property type="evidence" value="ECO:0007669"/>
    <property type="project" value="TreeGrafter"/>
</dbReference>
<dbReference type="AlphaFoldDB" id="A0A166FEW8"/>
<dbReference type="GO" id="GO:0051286">
    <property type="term" value="C:cell tip"/>
    <property type="evidence" value="ECO:0007669"/>
    <property type="project" value="TreeGrafter"/>
</dbReference>
<dbReference type="CDD" id="cd21044">
    <property type="entry name" value="Rab11BD_RAB3IP_like"/>
    <property type="match status" value="1"/>
</dbReference>
<evidence type="ECO:0000256" key="2">
    <source>
        <dbReference type="SAM" id="Coils"/>
    </source>
</evidence>
<dbReference type="OrthoDB" id="1748564at2759"/>
<evidence type="ECO:0000313" key="5">
    <source>
        <dbReference type="EMBL" id="KZT40581.1"/>
    </source>
</evidence>
<reference evidence="5 6" key="1">
    <citation type="journal article" date="2016" name="Mol. Biol. Evol.">
        <title>Comparative Genomics of Early-Diverging Mushroom-Forming Fungi Provides Insights into the Origins of Lignocellulose Decay Capabilities.</title>
        <authorList>
            <person name="Nagy L.G."/>
            <person name="Riley R."/>
            <person name="Tritt A."/>
            <person name="Adam C."/>
            <person name="Daum C."/>
            <person name="Floudas D."/>
            <person name="Sun H."/>
            <person name="Yadav J.S."/>
            <person name="Pangilinan J."/>
            <person name="Larsson K.H."/>
            <person name="Matsuura K."/>
            <person name="Barry K."/>
            <person name="Labutti K."/>
            <person name="Kuo R."/>
            <person name="Ohm R.A."/>
            <person name="Bhattacharya S.S."/>
            <person name="Shirouzu T."/>
            <person name="Yoshinaga Y."/>
            <person name="Martin F.M."/>
            <person name="Grigoriev I.V."/>
            <person name="Hibbett D.S."/>
        </authorList>
    </citation>
    <scope>NUCLEOTIDE SEQUENCE [LARGE SCALE GENOMIC DNA]</scope>
    <source>
        <strain evidence="5 6">HHB10207 ss-3</strain>
    </source>
</reference>
<feature type="region of interest" description="Disordered" evidence="3">
    <location>
        <begin position="509"/>
        <end position="530"/>
    </location>
</feature>
<gene>
    <name evidence="5" type="ORF">SISSUDRAFT_1060205</name>
</gene>
<dbReference type="InterPro" id="IPR040351">
    <property type="entry name" value="RAB3IL/RAB3IP/Sec2"/>
</dbReference>
<dbReference type="Gene3D" id="6.10.140.910">
    <property type="match status" value="1"/>
</dbReference>
<feature type="compositionally biased region" description="Polar residues" evidence="3">
    <location>
        <begin position="597"/>
        <end position="617"/>
    </location>
</feature>
<organism evidence="5 6">
    <name type="scientific">Sistotremastrum suecicum HHB10207 ss-3</name>
    <dbReference type="NCBI Taxonomy" id="1314776"/>
    <lineage>
        <taxon>Eukaryota</taxon>
        <taxon>Fungi</taxon>
        <taxon>Dikarya</taxon>
        <taxon>Basidiomycota</taxon>
        <taxon>Agaricomycotina</taxon>
        <taxon>Agaricomycetes</taxon>
        <taxon>Sistotremastrales</taxon>
        <taxon>Sistotremastraceae</taxon>
        <taxon>Sistotremastrum</taxon>
    </lineage>
</organism>
<feature type="region of interest" description="Disordered" evidence="3">
    <location>
        <begin position="747"/>
        <end position="844"/>
    </location>
</feature>
<feature type="compositionally biased region" description="Polar residues" evidence="3">
    <location>
        <begin position="676"/>
        <end position="687"/>
    </location>
</feature>
<sequence>MIHAKVFTEQEMLMNQSIRSAQHSAENAGFILERALQELLMSSPAYYQMALTLTDGPHHPPAEVKSSTETTAPLAEPHNDDPQAQVISSLRSQVSDLFAQVSQLNNKLVQSYERVSDLEDNLHITSSNLRSQSLQISQLELERSQHLAALNTGLLVEKSHVTAELNRLMERATDEAARRGKAETAQADIEQELDDLSANLFNQANTMVAEARLDKARSERRVEEAEAALRSAEEAVSLMQTQMQQLEAEKLQSQKMLETVTGSGHPGDSTEQRNASLHLHLERRFLSDTPPFHEFNTFVNYIRRTPFGTSQPTVQTLLSQPFLLRLVTEDTEPTLRLDLAPALNWLTRRAVLAAIQQGQLSIEPMSVNRLLSEYTTSTATTSLSCSLCGTPINTPSLGDTAPPPTHPSSRLAIAASSAWTSSLFKNASYSTPPSTPPATDSRPPVTNIHIFRLTISSNQGSSSALPSKAFAPHPLCASGWCLTRLRTTCSLWAFVRSNVIEHVWDERRPGTATPKDILPPTPPRRKMSDKVTSLWGTGFSVLSKEKESSRIAGTQTPPLEEPNQKESLSSTNVDQKIPRRLPPPLPRRSEVRETKPNPESQETSSASKPLPSATNPETAAPPVSPGSLNAAAIPVKSQSMLLPSEIPLPDSMPPSPTGKLRPLSGIIAATDAKPTSRPSSPTPNILRSGSPAPPPIPRRAAGRRPVPAPPTAHVHPPSHLAEEVKGSSADSPASSDAIVVASAAVDKDTAAENAPAAVEAKETSPVQANEPAELSSSVTVPEPLSRVVSNESTYSEPRAPSPPMQNTASRSNSWEHVDPPPPPPRHAIEPPPPPPRRHESDSKALVTYLSNDTWEERTYIQILKLKEDMFWARTGANS</sequence>
<keyword evidence="1 2" id="KW-0175">Coiled coil</keyword>
<feature type="coiled-coil region" evidence="2">
    <location>
        <begin position="179"/>
        <end position="249"/>
    </location>
</feature>
<dbReference type="InterPro" id="IPR009449">
    <property type="entry name" value="Sec2_N"/>
</dbReference>
<evidence type="ECO:0000259" key="4">
    <source>
        <dbReference type="Pfam" id="PF06428"/>
    </source>
</evidence>
<dbReference type="PANTHER" id="PTHR14430:SF0">
    <property type="entry name" value="SEC2P DOMAIN-CONTAINING PROTEIN"/>
    <property type="match status" value="1"/>
</dbReference>
<dbReference type="Pfam" id="PF06428">
    <property type="entry name" value="Sec2p"/>
    <property type="match status" value="1"/>
</dbReference>
<feature type="compositionally biased region" description="Pro residues" evidence="3">
    <location>
        <begin position="819"/>
        <end position="834"/>
    </location>
</feature>
<protein>
    <recommendedName>
        <fullName evidence="4">GDP/GTP exchange factor Sec2 N-terminal domain-containing protein</fullName>
    </recommendedName>
</protein>
<accession>A0A166FEW8</accession>
<feature type="region of interest" description="Disordered" evidence="3">
    <location>
        <begin position="643"/>
        <end position="734"/>
    </location>
</feature>
<feature type="coiled-coil region" evidence="2">
    <location>
        <begin position="87"/>
        <end position="121"/>
    </location>
</feature>
<feature type="region of interest" description="Disordered" evidence="3">
    <location>
        <begin position="57"/>
        <end position="82"/>
    </location>
</feature>
<feature type="domain" description="GDP/GTP exchange factor Sec2 N-terminal" evidence="4">
    <location>
        <begin position="116"/>
        <end position="247"/>
    </location>
</feature>
<name>A0A166FEW8_9AGAM</name>
<dbReference type="EMBL" id="KV428031">
    <property type="protein sequence ID" value="KZT40581.1"/>
    <property type="molecule type" value="Genomic_DNA"/>
</dbReference>
<evidence type="ECO:0000256" key="1">
    <source>
        <dbReference type="ARBA" id="ARBA00023054"/>
    </source>
</evidence>
<proteinExistence type="predicted"/>
<dbReference type="Proteomes" id="UP000076798">
    <property type="component" value="Unassembled WGS sequence"/>
</dbReference>
<feature type="compositionally biased region" description="Basic and acidic residues" evidence="3">
    <location>
        <begin position="587"/>
        <end position="596"/>
    </location>
</feature>
<dbReference type="GO" id="GO:0005085">
    <property type="term" value="F:guanyl-nucleotide exchange factor activity"/>
    <property type="evidence" value="ECO:0007669"/>
    <property type="project" value="InterPro"/>
</dbReference>
<dbReference type="GO" id="GO:0006887">
    <property type="term" value="P:exocytosis"/>
    <property type="evidence" value="ECO:0007669"/>
    <property type="project" value="TreeGrafter"/>
</dbReference>
<keyword evidence="6" id="KW-1185">Reference proteome</keyword>
<feature type="region of interest" description="Disordered" evidence="3">
    <location>
        <begin position="545"/>
        <end position="631"/>
    </location>
</feature>
<dbReference type="SUPFAM" id="SSF144284">
    <property type="entry name" value="Sec2 N-terminal region"/>
    <property type="match status" value="1"/>
</dbReference>
<feature type="compositionally biased region" description="Polar residues" evidence="3">
    <location>
        <begin position="565"/>
        <end position="574"/>
    </location>
</feature>
<dbReference type="STRING" id="1314776.A0A166FEW8"/>
<evidence type="ECO:0000256" key="3">
    <source>
        <dbReference type="SAM" id="MobiDB-lite"/>
    </source>
</evidence>
<dbReference type="PANTHER" id="PTHR14430">
    <property type="entry name" value="RABIN3-RELATED"/>
    <property type="match status" value="1"/>
</dbReference>